<dbReference type="Pfam" id="PF13419">
    <property type="entry name" value="HAD_2"/>
    <property type="match status" value="1"/>
</dbReference>
<dbReference type="NCBIfam" id="TIGR01549">
    <property type="entry name" value="HAD-SF-IA-v1"/>
    <property type="match status" value="1"/>
</dbReference>
<dbReference type="AlphaFoldDB" id="A0A1F6PCV3"/>
<dbReference type="SFLD" id="SFLDS00003">
    <property type="entry name" value="Haloacid_Dehalogenase"/>
    <property type="match status" value="1"/>
</dbReference>
<dbReference type="InterPro" id="IPR023214">
    <property type="entry name" value="HAD_sf"/>
</dbReference>
<dbReference type="STRING" id="1798709.A2538_02930"/>
<protein>
    <submittedName>
        <fullName evidence="1">Uncharacterized protein</fullName>
    </submittedName>
</protein>
<dbReference type="GO" id="GO:0008967">
    <property type="term" value="F:phosphoglycolate phosphatase activity"/>
    <property type="evidence" value="ECO:0007669"/>
    <property type="project" value="TreeGrafter"/>
</dbReference>
<organism evidence="1 2">
    <name type="scientific">Candidatus Magasanikbacteria bacterium RIFOXYD2_FULL_41_14</name>
    <dbReference type="NCBI Taxonomy" id="1798709"/>
    <lineage>
        <taxon>Bacteria</taxon>
        <taxon>Candidatus Magasanikiibacteriota</taxon>
    </lineage>
</organism>
<dbReference type="SUPFAM" id="SSF56784">
    <property type="entry name" value="HAD-like"/>
    <property type="match status" value="1"/>
</dbReference>
<dbReference type="PANTHER" id="PTHR43434:SF1">
    <property type="entry name" value="PHOSPHOGLYCOLATE PHOSPHATASE"/>
    <property type="match status" value="1"/>
</dbReference>
<evidence type="ECO:0000313" key="2">
    <source>
        <dbReference type="Proteomes" id="UP000178254"/>
    </source>
</evidence>
<dbReference type="InterPro" id="IPR023198">
    <property type="entry name" value="PGP-like_dom2"/>
</dbReference>
<dbReference type="Gene3D" id="3.40.50.1000">
    <property type="entry name" value="HAD superfamily/HAD-like"/>
    <property type="match status" value="1"/>
</dbReference>
<dbReference type="Gene3D" id="1.10.150.240">
    <property type="entry name" value="Putative phosphatase, domain 2"/>
    <property type="match status" value="1"/>
</dbReference>
<dbReference type="PANTHER" id="PTHR43434">
    <property type="entry name" value="PHOSPHOGLYCOLATE PHOSPHATASE"/>
    <property type="match status" value="1"/>
</dbReference>
<dbReference type="Proteomes" id="UP000178254">
    <property type="component" value="Unassembled WGS sequence"/>
</dbReference>
<dbReference type="NCBIfam" id="TIGR01509">
    <property type="entry name" value="HAD-SF-IA-v3"/>
    <property type="match status" value="1"/>
</dbReference>
<dbReference type="GO" id="GO:0006281">
    <property type="term" value="P:DNA repair"/>
    <property type="evidence" value="ECO:0007669"/>
    <property type="project" value="TreeGrafter"/>
</dbReference>
<proteinExistence type="predicted"/>
<evidence type="ECO:0000313" key="1">
    <source>
        <dbReference type="EMBL" id="OGH93803.1"/>
    </source>
</evidence>
<comment type="caution">
    <text evidence="1">The sequence shown here is derived from an EMBL/GenBank/DDBJ whole genome shotgun (WGS) entry which is preliminary data.</text>
</comment>
<dbReference type="SFLD" id="SFLDG01129">
    <property type="entry name" value="C1.5:_HAD__Beta-PGM__Phosphata"/>
    <property type="match status" value="1"/>
</dbReference>
<accession>A0A1F6PCV3</accession>
<dbReference type="EMBL" id="MFRE01000021">
    <property type="protein sequence ID" value="OGH93803.1"/>
    <property type="molecule type" value="Genomic_DNA"/>
</dbReference>
<dbReference type="InterPro" id="IPR006439">
    <property type="entry name" value="HAD-SF_hydro_IA"/>
</dbReference>
<dbReference type="InterPro" id="IPR036412">
    <property type="entry name" value="HAD-like_sf"/>
</dbReference>
<reference evidence="1 2" key="1">
    <citation type="journal article" date="2016" name="Nat. Commun.">
        <title>Thousands of microbial genomes shed light on interconnected biogeochemical processes in an aquifer system.</title>
        <authorList>
            <person name="Anantharaman K."/>
            <person name="Brown C.T."/>
            <person name="Hug L.A."/>
            <person name="Sharon I."/>
            <person name="Castelle C.J."/>
            <person name="Probst A.J."/>
            <person name="Thomas B.C."/>
            <person name="Singh A."/>
            <person name="Wilkins M.J."/>
            <person name="Karaoz U."/>
            <person name="Brodie E.L."/>
            <person name="Williams K.H."/>
            <person name="Hubbard S.S."/>
            <person name="Banfield J.F."/>
        </authorList>
    </citation>
    <scope>NUCLEOTIDE SEQUENCE [LARGE SCALE GENOMIC DNA]</scope>
</reference>
<gene>
    <name evidence="1" type="ORF">A2538_02930</name>
</gene>
<dbReference type="InterPro" id="IPR050155">
    <property type="entry name" value="HAD-like_hydrolase_sf"/>
</dbReference>
<sequence>MPTKHNPKVWVVTERFERRNNIRSRGCEGVVSPNEPQRVRGETKSLHAHGFNHHLKIPLIIPMIKAVIFDIDGVFLDSKKDSAKYFQKILKAVDHRSITLAEYDNYFHLTALDALRAMIGSKNIKAVNKTWNIFATQSIPYPGETQKLTSNSAKIVKQLSKNYKLALVTSRVRQSVFMSHELAKLKKYFQVAISVEDTKKHKPDPAPLLLAAKKMKLKVSECIYVGDMPSDITAAHSAGMKVVQFSKFSKIIIPDADAYVNSFKQLPKLIKNLTQINFKRAI</sequence>
<dbReference type="InterPro" id="IPR041492">
    <property type="entry name" value="HAD_2"/>
</dbReference>
<name>A0A1F6PCV3_9BACT</name>
<dbReference type="PRINTS" id="PR00413">
    <property type="entry name" value="HADHALOGNASE"/>
</dbReference>